<protein>
    <submittedName>
        <fullName evidence="2">Uncharacterized protein</fullName>
    </submittedName>
</protein>
<accession>A0A1G7FD44</accession>
<evidence type="ECO:0000256" key="1">
    <source>
        <dbReference type="SAM" id="Phobius"/>
    </source>
</evidence>
<keyword evidence="3" id="KW-1185">Reference proteome</keyword>
<evidence type="ECO:0000313" key="3">
    <source>
        <dbReference type="Proteomes" id="UP000199076"/>
    </source>
</evidence>
<feature type="transmembrane region" description="Helical" evidence="1">
    <location>
        <begin position="6"/>
        <end position="25"/>
    </location>
</feature>
<dbReference type="RefSeq" id="WP_092686537.1">
    <property type="nucleotide sequence ID" value="NZ_FNBK01000001.1"/>
</dbReference>
<gene>
    <name evidence="2" type="ORF">SAMN05216218_101137</name>
</gene>
<reference evidence="3" key="1">
    <citation type="submission" date="2016-10" db="EMBL/GenBank/DDBJ databases">
        <authorList>
            <person name="Varghese N."/>
            <person name="Submissions S."/>
        </authorList>
    </citation>
    <scope>NUCLEOTIDE SEQUENCE [LARGE SCALE GENOMIC DNA]</scope>
    <source>
        <strain evidence="3">IBRC-M 10760</strain>
    </source>
</reference>
<dbReference type="AlphaFoldDB" id="A0A1G7FD44"/>
<dbReference type="InterPro" id="IPR055943">
    <property type="entry name" value="DUF7521"/>
</dbReference>
<organism evidence="2 3">
    <name type="scientific">Halorientalis regularis</name>
    <dbReference type="NCBI Taxonomy" id="660518"/>
    <lineage>
        <taxon>Archaea</taxon>
        <taxon>Methanobacteriati</taxon>
        <taxon>Methanobacteriota</taxon>
        <taxon>Stenosarchaea group</taxon>
        <taxon>Halobacteria</taxon>
        <taxon>Halobacteriales</taxon>
        <taxon>Haloarculaceae</taxon>
        <taxon>Halorientalis</taxon>
    </lineage>
</organism>
<evidence type="ECO:0000313" key="2">
    <source>
        <dbReference type="EMBL" id="SDE73812.1"/>
    </source>
</evidence>
<dbReference type="EMBL" id="FNBK01000001">
    <property type="protein sequence ID" value="SDE73812.1"/>
    <property type="molecule type" value="Genomic_DNA"/>
</dbReference>
<keyword evidence="1" id="KW-1133">Transmembrane helix</keyword>
<dbReference type="Pfam" id="PF24365">
    <property type="entry name" value="DUF7521"/>
    <property type="match status" value="1"/>
</dbReference>
<keyword evidence="1" id="KW-0812">Transmembrane</keyword>
<feature type="transmembrane region" description="Helical" evidence="1">
    <location>
        <begin position="37"/>
        <end position="58"/>
    </location>
</feature>
<feature type="transmembrane region" description="Helical" evidence="1">
    <location>
        <begin position="70"/>
        <end position="89"/>
    </location>
</feature>
<dbReference type="Proteomes" id="UP000199076">
    <property type="component" value="Unassembled WGS sequence"/>
</dbReference>
<name>A0A1G7FD44_9EURY</name>
<dbReference type="OrthoDB" id="170398at2157"/>
<proteinExistence type="predicted"/>
<sequence length="108" mass="11197">MYGSTTLLTAAKAVTLLFGGILTLLSLRAYRRTGSPALRALAVGIGLVTTGAILGGALHQLLGLPLKTSATFQSVFTAIGFGVLTYSLYTESPMPSRDRQSGHQIGDG</sequence>
<keyword evidence="1" id="KW-0472">Membrane</keyword>